<accession>A0A831TBI9</accession>
<comment type="caution">
    <text evidence="1">The sequence shown here is derived from an EMBL/GenBank/DDBJ whole genome shotgun (WGS) entry which is preliminary data.</text>
</comment>
<reference evidence="1" key="1">
    <citation type="journal article" date="2020" name="mSystems">
        <title>Genome- and Community-Level Interaction Insights into Carbon Utilization and Element Cycling Functions of Hydrothermarchaeota in Hydrothermal Sediment.</title>
        <authorList>
            <person name="Zhou Z."/>
            <person name="Liu Y."/>
            <person name="Xu W."/>
            <person name="Pan J."/>
            <person name="Luo Z.H."/>
            <person name="Li M."/>
        </authorList>
    </citation>
    <scope>NUCLEOTIDE SEQUENCE [LARGE SCALE GENOMIC DNA]</scope>
    <source>
        <strain evidence="1">SpSt-210</strain>
    </source>
</reference>
<sequence>MRSHRRRHRDVPSIERSATLSRWITDLRACCTLLAETSSDTVSGVSLTLPLGDAPDGALAVMRYGDRLACEYGLHTRWALEDGTLTLWLARGHNALSPAQRGGAR</sequence>
<dbReference type="AlphaFoldDB" id="A0A831TBI9"/>
<evidence type="ECO:0000313" key="1">
    <source>
        <dbReference type="EMBL" id="HEG91408.1"/>
    </source>
</evidence>
<gene>
    <name evidence="1" type="ORF">ENP34_08190</name>
</gene>
<protein>
    <submittedName>
        <fullName evidence="1">Uncharacterized protein</fullName>
    </submittedName>
</protein>
<name>A0A831TBI9_9BACT</name>
<proteinExistence type="predicted"/>
<dbReference type="EMBL" id="DSIY01000196">
    <property type="protein sequence ID" value="HEG91408.1"/>
    <property type="molecule type" value="Genomic_DNA"/>
</dbReference>
<organism evidence="1">
    <name type="scientific">Thermorudis peleae</name>
    <dbReference type="NCBI Taxonomy" id="1382356"/>
    <lineage>
        <taxon>Bacteria</taxon>
        <taxon>Pseudomonadati</taxon>
        <taxon>Thermomicrobiota</taxon>
        <taxon>Thermomicrobia</taxon>
        <taxon>Thermomicrobia incertae sedis</taxon>
        <taxon>Thermorudis</taxon>
    </lineage>
</organism>